<comment type="caution">
    <text evidence="2">The sequence shown here is derived from an EMBL/GenBank/DDBJ whole genome shotgun (WGS) entry which is preliminary data.</text>
</comment>
<organism evidence="2 3">
    <name type="scientific">Glycomyces albidus</name>
    <dbReference type="NCBI Taxonomy" id="2656774"/>
    <lineage>
        <taxon>Bacteria</taxon>
        <taxon>Bacillati</taxon>
        <taxon>Actinomycetota</taxon>
        <taxon>Actinomycetes</taxon>
        <taxon>Glycomycetales</taxon>
        <taxon>Glycomycetaceae</taxon>
        <taxon>Glycomyces</taxon>
    </lineage>
</organism>
<proteinExistence type="predicted"/>
<accession>A0A6L5GGC9</accession>
<dbReference type="Pfam" id="PF13569">
    <property type="entry name" value="DUF4132"/>
    <property type="match status" value="1"/>
</dbReference>
<keyword evidence="3" id="KW-1185">Reference proteome</keyword>
<name>A0A6L5GGC9_9ACTN</name>
<dbReference type="Proteomes" id="UP000477750">
    <property type="component" value="Unassembled WGS sequence"/>
</dbReference>
<dbReference type="EMBL" id="WIAO01000055">
    <property type="protein sequence ID" value="MQM28740.1"/>
    <property type="molecule type" value="Genomic_DNA"/>
</dbReference>
<dbReference type="RefSeq" id="WP_153027828.1">
    <property type="nucleotide sequence ID" value="NZ_WIAO01000055.1"/>
</dbReference>
<evidence type="ECO:0000259" key="1">
    <source>
        <dbReference type="Pfam" id="PF13569"/>
    </source>
</evidence>
<evidence type="ECO:0000313" key="2">
    <source>
        <dbReference type="EMBL" id="MQM28740.1"/>
    </source>
</evidence>
<gene>
    <name evidence="2" type="ORF">GFD30_24725</name>
</gene>
<reference evidence="2 3" key="1">
    <citation type="submission" date="2019-10" db="EMBL/GenBank/DDBJ databases">
        <title>Glycomyces albidus sp. nov., a novel actinomycete isolated from rhizosphere soil of wheat (Triticum aestivum L.).</title>
        <authorList>
            <person name="Qian L."/>
        </authorList>
    </citation>
    <scope>NUCLEOTIDE SEQUENCE [LARGE SCALE GENOMIC DNA]</scope>
    <source>
        <strain evidence="2 3">NEAU-7082</strain>
    </source>
</reference>
<dbReference type="InterPro" id="IPR025406">
    <property type="entry name" value="DUF4132"/>
</dbReference>
<feature type="domain" description="DUF4132" evidence="1">
    <location>
        <begin position="733"/>
        <end position="915"/>
    </location>
</feature>
<sequence length="1011" mass="109960">MTKRIAPQEDRIPFPSAWARRLLPRRGKRAGTFTPADPAAVDRLRKQIRREEAQLRAALAAPANRPFEAAGLTYLDGAPDPRGAAAVAGLLLDYDGRLMKPWLRPEFDLWLDERGLAFAVAAAIELLALDERDEPYKRPPQIADRVLVEDDPSRLHTLFNELLCDTLADLRTLLHDAAEAEYAEVVAAAAAHRDTPTKRIAAMAVLPDELEWALEACRDFGRTTPSSYADMSLWQSVTTPEQVAAMGATDFGRSGVAGLAGILDGLGAEALPFLVAAHRERRTEELDRAIALTPSDDATAYLLERLELDDVFEAAVEAAGHYPLRTLRVAARLAPEAPVERRFRLAAVAGLPDPALRAHLGEEDRASLDDLFATSGRVPDAAPEELPPLLADPPWVRKRRKGRPVVIEGLRAPAPAQGDQHGAVRLSQRGVRLVAERYARFKTERPGAIAWLDHHGVDVVPYLVPDALGADKQLRKYAEAALSHLAGRLGPAAVIAAAEPFGPEAAAAFAALVGDDPLEPRGVKVPKPGPWVVPATLPQVVLKGGKRALPPDSVAHLVTVLALATPEYRYPGLAVVADACERDSLARFGLALFQRWLKAGKPAKDAWAMTQLAHFGDDAAVRALAEQVREWPGENQHKRAATGLAVLGSIGTEEALRALQGIADKVRYGALKEEAGRQITAIARSMGLDREQLADRLVPEFGLGEAMVVDYGPRRFTVEFDERLQPFVVDEDGRPRKALPKPGAKDDAALAESGYRRFAALKQELRQVAADQVSRLEAAMVDGREWDVDEFDRCFVRHALTGRLARRLVWLYERDGRRFAFRIAEDGTFGDVEDDAVRLEAGGRVRLAHPVLLGSEAAAAWKGVLEDYEILQPFDQLGRPVMAFTDDELATGRLKRFEDATVEVGRILGMSSRGWRRAAPESGGVIPGIARRLPDGRFVTVALDPGIWAGSVNHYPEQRLKAVRVAKAEEYRRDAEEVAPFEGVDPVAASEALAALARLVGTAAEGAPVAG</sequence>
<dbReference type="AlphaFoldDB" id="A0A6L5GGC9"/>
<evidence type="ECO:0000313" key="3">
    <source>
        <dbReference type="Proteomes" id="UP000477750"/>
    </source>
</evidence>
<protein>
    <submittedName>
        <fullName evidence="2">DUF4132 domain-containing protein</fullName>
    </submittedName>
</protein>